<reference evidence="1 2" key="1">
    <citation type="submission" date="2019-01" db="EMBL/GenBank/DDBJ databases">
        <authorList>
            <consortium name="Pathogen Informatics"/>
        </authorList>
    </citation>
    <scope>NUCLEOTIDE SEQUENCE [LARGE SCALE GENOMIC DNA]</scope>
    <source>
        <strain evidence="1 2">NCTC10183</strain>
    </source>
</reference>
<evidence type="ECO:0000313" key="1">
    <source>
        <dbReference type="EMBL" id="VEU58405.1"/>
    </source>
</evidence>
<dbReference type="AlphaFoldDB" id="A0A449A2C6"/>
<evidence type="ECO:0000313" key="2">
    <source>
        <dbReference type="Proteomes" id="UP000290568"/>
    </source>
</evidence>
<name>A0A449A2C6_9BACT</name>
<gene>
    <name evidence="1" type="ORF">NCTC10183_00163</name>
</gene>
<dbReference type="RefSeq" id="WP_129620084.1">
    <property type="nucleotide sequence ID" value="NZ_LR214950.1"/>
</dbReference>
<accession>A0A449A2C6</accession>
<sequence length="443" mass="50886">MLLVEANPLLYPIQKLDTAKESSPFWNFLKRAVSFIIDIVVEIAADSIAILTATGAAGRFLIKGAAHFVKNIATSLIQNGEINWKTVLMSTAMDALLFARFNISKLAKKGTGVASKIASKIMKGIEKGKQVKKLYNFLKKGLVDKVEDIAKELAGKSFIKNSRFLSFVFNKKLVDNSFKYGKLAFEAIKNPLSLIAKGQAFLMRKAKEKAQRTFQKAQYAYFNKLINLQIKKGKLNQQTKKYWLRAMRQENKGQLYFNSKWLSGVRVYNEEYWDQTGGDISFMLYFKTDATGGRTIPGKKRPLIPGKRPLELRLPLQTFLNFIKAQSPGRFYLDNIAWGWIKGKGVRNLKDGLFYKDLESLTLSKDFERFRLEYEDFNEQELAEELFLNNKYTKKHRTNKDQFNLAVFKTDSNHYVVKPVYGTNNFKNSLFTSKRVKKLKPKN</sequence>
<dbReference type="OrthoDB" id="397682at2"/>
<dbReference type="Proteomes" id="UP000290568">
    <property type="component" value="Chromosome"/>
</dbReference>
<dbReference type="EMBL" id="LR214950">
    <property type="protein sequence ID" value="VEU58405.1"/>
    <property type="molecule type" value="Genomic_DNA"/>
</dbReference>
<proteinExistence type="predicted"/>
<protein>
    <submittedName>
        <fullName evidence="1">Uncharacterized protein</fullName>
    </submittedName>
</protein>
<organism evidence="1 2">
    <name type="scientific">Mycoplasmopsis gallinacea</name>
    <dbReference type="NCBI Taxonomy" id="29556"/>
    <lineage>
        <taxon>Bacteria</taxon>
        <taxon>Bacillati</taxon>
        <taxon>Mycoplasmatota</taxon>
        <taxon>Mycoplasmoidales</taxon>
        <taxon>Metamycoplasmataceae</taxon>
        <taxon>Mycoplasmopsis</taxon>
    </lineage>
</organism>
<keyword evidence="2" id="KW-1185">Reference proteome</keyword>